<reference evidence="1 2" key="1">
    <citation type="journal article" date="2017" name="J. Antimicrob. Chemother.">
        <title>Characterization of the population structure, drug resistance mechanisms and plasmids of the community-associated Enterobacter cloacae complex in China.</title>
        <authorList>
            <person name="Zhou K."/>
            <person name="Yu W."/>
            <person name="Cao X."/>
            <person name="Shen P."/>
            <person name="Lu H."/>
            <person name="Luo Q."/>
            <person name="Rossen J.W.A."/>
            <person name="Xiao Y."/>
        </authorList>
    </citation>
    <scope>NUCLEOTIDE SEQUENCE [LARGE SCALE GENOMIC DNA]</scope>
    <source>
        <strain evidence="1">ECC1097</strain>
    </source>
</reference>
<dbReference type="EMBL" id="NEEU01000004">
    <property type="protein sequence ID" value="PJD74634.1"/>
    <property type="molecule type" value="Genomic_DNA"/>
</dbReference>
<evidence type="ECO:0000313" key="1">
    <source>
        <dbReference type="EMBL" id="PJD74634.1"/>
    </source>
</evidence>
<accession>A0A2J0PJB3</accession>
<name>A0A2J0PJB3_9ENTR</name>
<protein>
    <submittedName>
        <fullName evidence="1">Uncharacterized protein</fullName>
    </submittedName>
</protein>
<evidence type="ECO:0000313" key="2">
    <source>
        <dbReference type="Proteomes" id="UP000230495"/>
    </source>
</evidence>
<organism evidence="1">
    <name type="scientific">Enterobacter kobei</name>
    <dbReference type="NCBI Taxonomy" id="208224"/>
    <lineage>
        <taxon>Bacteria</taxon>
        <taxon>Pseudomonadati</taxon>
        <taxon>Pseudomonadota</taxon>
        <taxon>Gammaproteobacteria</taxon>
        <taxon>Enterobacterales</taxon>
        <taxon>Enterobacteriaceae</taxon>
        <taxon>Enterobacter</taxon>
        <taxon>Enterobacter cloacae complex</taxon>
    </lineage>
</organism>
<proteinExistence type="predicted"/>
<sequence>MSKKPFKRAAGLARNERIFVRNEIISCMGADPKPDELKKPFKALLKAPTSWVATMSDEALIEAVMDEVHNAVRPLGYAVYRETSELAGYGYALVKRQIVHKDGFEMSMGITHLRRLDLLRVVAMARRQFRAFCR</sequence>
<dbReference type="AlphaFoldDB" id="A0A2J0PJB3"/>
<dbReference type="RefSeq" id="WP_057072310.1">
    <property type="nucleotide sequence ID" value="NZ_NEET01000019.1"/>
</dbReference>
<dbReference type="Proteomes" id="UP000230495">
    <property type="component" value="Unassembled WGS sequence"/>
</dbReference>
<gene>
    <name evidence="1" type="ORF">B9Q37_12125</name>
</gene>
<comment type="caution">
    <text evidence="1">The sequence shown here is derived from an EMBL/GenBank/DDBJ whole genome shotgun (WGS) entry which is preliminary data.</text>
</comment>